<dbReference type="InParanoid" id="A0A6P8YQM5"/>
<evidence type="ECO:0000313" key="4">
    <source>
        <dbReference type="RefSeq" id="XP_034242293.1"/>
    </source>
</evidence>
<reference evidence="4" key="1">
    <citation type="submission" date="2025-08" db="UniProtKB">
        <authorList>
            <consortium name="RefSeq"/>
        </authorList>
    </citation>
    <scope>IDENTIFICATION</scope>
    <source>
        <tissue evidence="4">Total insect</tissue>
    </source>
</reference>
<dbReference type="KEGG" id="tpal:117645865"/>
<proteinExistence type="predicted"/>
<dbReference type="AlphaFoldDB" id="A0A6P8YQM5"/>
<feature type="compositionally biased region" description="Basic and acidic residues" evidence="2">
    <location>
        <begin position="8"/>
        <end position="17"/>
    </location>
</feature>
<dbReference type="RefSeq" id="XP_034242293.1">
    <property type="nucleotide sequence ID" value="XM_034386402.1"/>
</dbReference>
<gene>
    <name evidence="4" type="primary">LOC117645865</name>
</gene>
<organism evidence="4">
    <name type="scientific">Thrips palmi</name>
    <name type="common">Melon thrips</name>
    <dbReference type="NCBI Taxonomy" id="161013"/>
    <lineage>
        <taxon>Eukaryota</taxon>
        <taxon>Metazoa</taxon>
        <taxon>Ecdysozoa</taxon>
        <taxon>Arthropoda</taxon>
        <taxon>Hexapoda</taxon>
        <taxon>Insecta</taxon>
        <taxon>Pterygota</taxon>
        <taxon>Neoptera</taxon>
        <taxon>Paraneoptera</taxon>
        <taxon>Thysanoptera</taxon>
        <taxon>Terebrantia</taxon>
        <taxon>Thripoidea</taxon>
        <taxon>Thripidae</taxon>
        <taxon>Thrips</taxon>
    </lineage>
</organism>
<evidence type="ECO:0000256" key="1">
    <source>
        <dbReference type="SAM" id="Coils"/>
    </source>
</evidence>
<keyword evidence="1" id="KW-0175">Coiled coil</keyword>
<feature type="region of interest" description="Disordered" evidence="2">
    <location>
        <begin position="1"/>
        <end position="22"/>
    </location>
</feature>
<dbReference type="Proteomes" id="UP000515158">
    <property type="component" value="Unplaced"/>
</dbReference>
<dbReference type="GeneID" id="117645865"/>
<name>A0A6P8YQM5_THRPL</name>
<evidence type="ECO:0000256" key="2">
    <source>
        <dbReference type="SAM" id="MobiDB-lite"/>
    </source>
</evidence>
<keyword evidence="3" id="KW-1185">Reference proteome</keyword>
<accession>A0A6P8YQM5</accession>
<evidence type="ECO:0000313" key="3">
    <source>
        <dbReference type="Proteomes" id="UP000515158"/>
    </source>
</evidence>
<feature type="coiled-coil region" evidence="1">
    <location>
        <begin position="52"/>
        <end position="79"/>
    </location>
</feature>
<protein>
    <submittedName>
        <fullName evidence="4">Uncharacterized protein LOC117645865</fullName>
    </submittedName>
</protein>
<sequence length="234" mass="24945">MNGRGKRVQAEETDQPHANKQQKMTDWCLDCKAVLQVACLGAHRVLDMDAAEKDAQAKLQAALQEAALQQANLDALTAARVLTGPVLEAEVARVDESNMGWSVAGGDIRIALAATKELTGEDEKALCAALEEVEVAYEVDEAESTIAWTDIELDALSGLMDKLPDCVEGQAAGKGDVLLSAAGRLEVFFRDMPSRGEPGMKMFGRVEDGLGALEGSGCDGRDDEVSRQATRIIA</sequence>